<protein>
    <submittedName>
        <fullName evidence="3">Glycosyltransferase family 1 protein</fullName>
    </submittedName>
</protein>
<accession>A0A4S2DJP6</accession>
<dbReference type="InterPro" id="IPR028098">
    <property type="entry name" value="Glyco_trans_4-like_N"/>
</dbReference>
<evidence type="ECO:0000259" key="2">
    <source>
        <dbReference type="Pfam" id="PF13439"/>
    </source>
</evidence>
<dbReference type="InterPro" id="IPR001296">
    <property type="entry name" value="Glyco_trans_1"/>
</dbReference>
<dbReference type="PANTHER" id="PTHR12526">
    <property type="entry name" value="GLYCOSYLTRANSFERASE"/>
    <property type="match status" value="1"/>
</dbReference>
<dbReference type="Gene3D" id="3.40.50.2000">
    <property type="entry name" value="Glycogen Phosphorylase B"/>
    <property type="match status" value="2"/>
</dbReference>
<gene>
    <name evidence="3" type="ORF">E5347_09405</name>
</gene>
<dbReference type="SUPFAM" id="SSF53756">
    <property type="entry name" value="UDP-Glycosyltransferase/glycogen phosphorylase"/>
    <property type="match status" value="1"/>
</dbReference>
<proteinExistence type="predicted"/>
<keyword evidence="4" id="KW-1185">Reference proteome</keyword>
<dbReference type="Pfam" id="PF13439">
    <property type="entry name" value="Glyco_transf_4"/>
    <property type="match status" value="1"/>
</dbReference>
<comment type="caution">
    <text evidence="3">The sequence shown here is derived from an EMBL/GenBank/DDBJ whole genome shotgun (WGS) entry which is preliminary data.</text>
</comment>
<name>A0A4S2DJP6_9CLOT</name>
<keyword evidence="3" id="KW-0808">Transferase</keyword>
<evidence type="ECO:0000313" key="3">
    <source>
        <dbReference type="EMBL" id="TGY42426.1"/>
    </source>
</evidence>
<feature type="domain" description="Glycosyltransferase subfamily 4-like N-terminal" evidence="2">
    <location>
        <begin position="13"/>
        <end position="163"/>
    </location>
</feature>
<dbReference type="Proteomes" id="UP000306888">
    <property type="component" value="Unassembled WGS sequence"/>
</dbReference>
<dbReference type="OrthoDB" id="9806653at2"/>
<dbReference type="PANTHER" id="PTHR12526:SF630">
    <property type="entry name" value="GLYCOSYLTRANSFERASE"/>
    <property type="match status" value="1"/>
</dbReference>
<dbReference type="Pfam" id="PF00534">
    <property type="entry name" value="Glycos_transf_1"/>
    <property type="match status" value="1"/>
</dbReference>
<dbReference type="EMBL" id="SRYR01000003">
    <property type="protein sequence ID" value="TGY42426.1"/>
    <property type="molecule type" value="Genomic_DNA"/>
</dbReference>
<dbReference type="AlphaFoldDB" id="A0A4S2DJP6"/>
<sequence length="359" mass="41410">MNILYINNSVHLGGDTKCIFKLCKEIKNKNKVVVASSGGTLLQDFLSLGIKHYKIKDPSIFNIFSIILNIFKIKKIVMEENIQLIHSHHRLTTFISKIVSYSTGVKVVHTQHVCMNDKFFLTRIALKNIDIISVSDAAKKILIKNSRIDRNRITTIYNSVELENENKIVDSILVDKKKRYFTIAQVGRLVQHKGIYDFVNIAKEVIKTNENIRFFLIGDGEEHSRIKSYIKKNNLEDYVYMLGSKDNVIEHLKYVDLVLLCSYIEGLPLAPIEAFSQRIPVIASSIPGTSEEIVNGINGYLVPAKDIEVFAKRINEVYEDKELYKSLKRGAYRTFIMNFTSEKYINSHLKFYKKIYKRD</sequence>
<evidence type="ECO:0000259" key="1">
    <source>
        <dbReference type="Pfam" id="PF00534"/>
    </source>
</evidence>
<feature type="domain" description="Glycosyl transferase family 1" evidence="1">
    <location>
        <begin position="176"/>
        <end position="333"/>
    </location>
</feature>
<organism evidence="3 4">
    <name type="scientific">Clostridium sartagoforme</name>
    <dbReference type="NCBI Taxonomy" id="84031"/>
    <lineage>
        <taxon>Bacteria</taxon>
        <taxon>Bacillati</taxon>
        <taxon>Bacillota</taxon>
        <taxon>Clostridia</taxon>
        <taxon>Eubacteriales</taxon>
        <taxon>Clostridiaceae</taxon>
        <taxon>Clostridium</taxon>
    </lineage>
</organism>
<dbReference type="RefSeq" id="WP_136006739.1">
    <property type="nucleotide sequence ID" value="NZ_SRYR01000003.1"/>
</dbReference>
<dbReference type="GO" id="GO:0016757">
    <property type="term" value="F:glycosyltransferase activity"/>
    <property type="evidence" value="ECO:0007669"/>
    <property type="project" value="InterPro"/>
</dbReference>
<reference evidence="3 4" key="1">
    <citation type="submission" date="2019-04" db="EMBL/GenBank/DDBJ databases">
        <title>Microbes associate with the intestines of laboratory mice.</title>
        <authorList>
            <person name="Navarre W."/>
            <person name="Wong E."/>
            <person name="Huang K."/>
            <person name="Tropini C."/>
            <person name="Ng K."/>
            <person name="Yu B."/>
        </authorList>
    </citation>
    <scope>NUCLEOTIDE SEQUENCE [LARGE SCALE GENOMIC DNA]</scope>
    <source>
        <strain evidence="3 4">NM50_B9-20</strain>
    </source>
</reference>
<evidence type="ECO:0000313" key="4">
    <source>
        <dbReference type="Proteomes" id="UP000306888"/>
    </source>
</evidence>